<dbReference type="CDD" id="cd16442">
    <property type="entry name" value="BPL"/>
    <property type="match status" value="1"/>
</dbReference>
<dbReference type="PROSITE" id="PS51733">
    <property type="entry name" value="BPL_LPL_CATALYTIC"/>
    <property type="match status" value="1"/>
</dbReference>
<comment type="function">
    <text evidence="4">Acts both as a biotin--[acetyl-CoA-carboxylase] ligase and a repressor.</text>
</comment>
<dbReference type="Gene3D" id="3.30.930.10">
    <property type="entry name" value="Bira Bifunctional Protein, Domain 2"/>
    <property type="match status" value="1"/>
</dbReference>
<evidence type="ECO:0000256" key="4">
    <source>
        <dbReference type="HAMAP-Rule" id="MF_00978"/>
    </source>
</evidence>
<evidence type="ECO:0000256" key="2">
    <source>
        <dbReference type="ARBA" id="ARBA00023267"/>
    </source>
</evidence>
<dbReference type="Gene3D" id="2.30.30.100">
    <property type="match status" value="1"/>
</dbReference>
<dbReference type="Pfam" id="PF02237">
    <property type="entry name" value="BPL_C"/>
    <property type="match status" value="1"/>
</dbReference>
<keyword evidence="4" id="KW-0238">DNA-binding</keyword>
<dbReference type="AlphaFoldDB" id="A0A372MHP5"/>
<dbReference type="EMBL" id="QUWK01000004">
    <property type="protein sequence ID" value="RFU95307.1"/>
    <property type="molecule type" value="Genomic_DNA"/>
</dbReference>
<dbReference type="Proteomes" id="UP000264002">
    <property type="component" value="Unassembled WGS sequence"/>
</dbReference>
<dbReference type="InterPro" id="IPR045864">
    <property type="entry name" value="aa-tRNA-synth_II/BPL/LPL"/>
</dbReference>
<dbReference type="Gene3D" id="1.10.10.10">
    <property type="entry name" value="Winged helix-like DNA-binding domain superfamily/Winged helix DNA-binding domain"/>
    <property type="match status" value="1"/>
</dbReference>
<dbReference type="PANTHER" id="PTHR12835">
    <property type="entry name" value="BIOTIN PROTEIN LIGASE"/>
    <property type="match status" value="1"/>
</dbReference>
<dbReference type="InterPro" id="IPR004143">
    <property type="entry name" value="BPL_LPL_catalytic"/>
</dbReference>
<dbReference type="InterPro" id="IPR013196">
    <property type="entry name" value="HTH_11"/>
</dbReference>
<dbReference type="GO" id="GO:0005524">
    <property type="term" value="F:ATP binding"/>
    <property type="evidence" value="ECO:0007669"/>
    <property type="project" value="UniProtKB-UniRule"/>
</dbReference>
<dbReference type="PANTHER" id="PTHR12835:SF5">
    <property type="entry name" value="BIOTIN--PROTEIN LIGASE"/>
    <property type="match status" value="1"/>
</dbReference>
<comment type="caution">
    <text evidence="6">The sequence shown here is derived from an EMBL/GenBank/DDBJ whole genome shotgun (WGS) entry which is preliminary data.</text>
</comment>
<evidence type="ECO:0000256" key="1">
    <source>
        <dbReference type="ARBA" id="ARBA00022598"/>
    </source>
</evidence>
<keyword evidence="2 4" id="KW-0092">Biotin</keyword>
<feature type="domain" description="BPL/LPL catalytic" evidence="5">
    <location>
        <begin position="65"/>
        <end position="256"/>
    </location>
</feature>
<feature type="binding site" evidence="4">
    <location>
        <position position="108"/>
    </location>
    <ligand>
        <name>biotin</name>
        <dbReference type="ChEBI" id="CHEBI:57586"/>
    </ligand>
</feature>
<feature type="DNA-binding region" description="H-T-H motif" evidence="4">
    <location>
        <begin position="21"/>
        <end position="40"/>
    </location>
</feature>
<keyword evidence="4" id="KW-0067">ATP-binding</keyword>
<dbReference type="RefSeq" id="WP_117329717.1">
    <property type="nucleotide sequence ID" value="NZ_QUWK01000004.1"/>
</dbReference>
<feature type="binding site" evidence="4">
    <location>
        <position position="178"/>
    </location>
    <ligand>
        <name>biotin</name>
        <dbReference type="ChEBI" id="CHEBI:57586"/>
    </ligand>
</feature>
<dbReference type="GO" id="GO:0006355">
    <property type="term" value="P:regulation of DNA-templated transcription"/>
    <property type="evidence" value="ECO:0007669"/>
    <property type="project" value="UniProtKB-UniRule"/>
</dbReference>
<dbReference type="GO" id="GO:0005737">
    <property type="term" value="C:cytoplasm"/>
    <property type="evidence" value="ECO:0007669"/>
    <property type="project" value="TreeGrafter"/>
</dbReference>
<dbReference type="InterPro" id="IPR004408">
    <property type="entry name" value="Biotin_CoA_COase_ligase"/>
</dbReference>
<accession>A0A372MHP5</accession>
<name>A0A372MHP5_9SPIR</name>
<dbReference type="NCBIfam" id="TIGR00121">
    <property type="entry name" value="birA_ligase"/>
    <property type="match status" value="1"/>
</dbReference>
<keyword evidence="4" id="KW-0804">Transcription</keyword>
<dbReference type="Pfam" id="PF03099">
    <property type="entry name" value="BPL_LplA_LipB"/>
    <property type="match status" value="1"/>
</dbReference>
<comment type="catalytic activity">
    <reaction evidence="3 4">
        <text>biotin + L-lysyl-[protein] + ATP = N(6)-biotinyl-L-lysyl-[protein] + AMP + diphosphate + H(+)</text>
        <dbReference type="Rhea" id="RHEA:11756"/>
        <dbReference type="Rhea" id="RHEA-COMP:9752"/>
        <dbReference type="Rhea" id="RHEA-COMP:10505"/>
        <dbReference type="ChEBI" id="CHEBI:15378"/>
        <dbReference type="ChEBI" id="CHEBI:29969"/>
        <dbReference type="ChEBI" id="CHEBI:30616"/>
        <dbReference type="ChEBI" id="CHEBI:33019"/>
        <dbReference type="ChEBI" id="CHEBI:57586"/>
        <dbReference type="ChEBI" id="CHEBI:83144"/>
        <dbReference type="ChEBI" id="CHEBI:456215"/>
        <dbReference type="EC" id="6.3.4.15"/>
    </reaction>
</comment>
<evidence type="ECO:0000313" key="7">
    <source>
        <dbReference type="Proteomes" id="UP000264002"/>
    </source>
</evidence>
<dbReference type="EC" id="6.3.4.15" evidence="4"/>
<dbReference type="GO" id="GO:0004077">
    <property type="term" value="F:biotin--[biotin carboxyl-carrier protein] ligase activity"/>
    <property type="evidence" value="ECO:0007669"/>
    <property type="project" value="UniProtKB-UniRule"/>
</dbReference>
<dbReference type="SUPFAM" id="SSF46785">
    <property type="entry name" value="Winged helix' DNA-binding domain"/>
    <property type="match status" value="1"/>
</dbReference>
<dbReference type="HAMAP" id="MF_00978">
    <property type="entry name" value="Bifunct_BirA"/>
    <property type="match status" value="1"/>
</dbReference>
<dbReference type="InterPro" id="IPR003142">
    <property type="entry name" value="BPL_C"/>
</dbReference>
<keyword evidence="4" id="KW-0547">Nucleotide-binding</keyword>
<sequence length="320" mass="35035">MNHAQTLLKILSANRSCYHSGQQLAGEMGVSRTAVWKAMETLRNQGHSIEGIPNRGYRLLTSTLLYSKERLESLLPSWELHLFDSIDSTNRYAKSLESKKALVLACHQSEGRGRLSRSFYSPQGGLYLSLLFPATFPLSDASLITSAAAVAVSEAIEEKCGKYCRIKWVNDLFYENRKVCGILTEGVLGVESGRLTAVVVGIGLNLFTKRESFQGSLKTIATSLYDGQDSLPSDFSVDDLVACIVQTLEASLDTLGERSFLAAYRERSLVLGHEVRVLSGAAEYVAKAVAIDDEAHLVVEDAFGHQRVLSSGEVSIHLEV</sequence>
<dbReference type="InterPro" id="IPR036390">
    <property type="entry name" value="WH_DNA-bd_sf"/>
</dbReference>
<keyword evidence="1 4" id="KW-0436">Ligase</keyword>
<keyword evidence="4" id="KW-0805">Transcription regulation</keyword>
<dbReference type="SUPFAM" id="SSF55681">
    <property type="entry name" value="Class II aaRS and biotin synthetases"/>
    <property type="match status" value="1"/>
</dbReference>
<dbReference type="GO" id="GO:0003677">
    <property type="term" value="F:DNA binding"/>
    <property type="evidence" value="ECO:0007669"/>
    <property type="project" value="UniProtKB-UniRule"/>
</dbReference>
<reference evidence="7" key="1">
    <citation type="submission" date="2018-08" db="EMBL/GenBank/DDBJ databases">
        <authorList>
            <person name="Grouzdev D.S."/>
            <person name="Krutkina M.S."/>
        </authorList>
    </citation>
    <scope>NUCLEOTIDE SEQUENCE [LARGE SCALE GENOMIC DNA]</scope>
    <source>
        <strain evidence="7">4-11</strain>
    </source>
</reference>
<reference evidence="6 7" key="2">
    <citation type="submission" date="2018-09" db="EMBL/GenBank/DDBJ databases">
        <title>Genome of Sphaerochaeta halotolerans strain 4-11.</title>
        <authorList>
            <person name="Nazina T.N."/>
            <person name="Sokolova D.S."/>
        </authorList>
    </citation>
    <scope>NUCLEOTIDE SEQUENCE [LARGE SCALE GENOMIC DNA]</scope>
    <source>
        <strain evidence="6 7">4-11</strain>
    </source>
</reference>
<dbReference type="InterPro" id="IPR036388">
    <property type="entry name" value="WH-like_DNA-bd_sf"/>
</dbReference>
<evidence type="ECO:0000256" key="3">
    <source>
        <dbReference type="ARBA" id="ARBA00047846"/>
    </source>
</evidence>
<dbReference type="Pfam" id="PF08279">
    <property type="entry name" value="HTH_11"/>
    <property type="match status" value="1"/>
</dbReference>
<proteinExistence type="inferred from homology"/>
<evidence type="ECO:0000313" key="6">
    <source>
        <dbReference type="EMBL" id="RFU95307.1"/>
    </source>
</evidence>
<organism evidence="6 7">
    <name type="scientific">Sphaerochaeta halotolerans</name>
    <dbReference type="NCBI Taxonomy" id="2293840"/>
    <lineage>
        <taxon>Bacteria</taxon>
        <taxon>Pseudomonadati</taxon>
        <taxon>Spirochaetota</taxon>
        <taxon>Spirochaetia</taxon>
        <taxon>Spirochaetales</taxon>
        <taxon>Sphaerochaetaceae</taxon>
        <taxon>Sphaerochaeta</taxon>
    </lineage>
</organism>
<dbReference type="InterPro" id="IPR030855">
    <property type="entry name" value="Bifunct_BirA"/>
</dbReference>
<comment type="similarity">
    <text evidence="4">Belongs to the biotin--protein ligase family.</text>
</comment>
<gene>
    <name evidence="4" type="primary">birA</name>
    <name evidence="6" type="ORF">DYP60_04625</name>
</gene>
<keyword evidence="4" id="KW-0678">Repressor</keyword>
<feature type="binding site" evidence="4">
    <location>
        <begin position="112"/>
        <end position="114"/>
    </location>
    <ligand>
        <name>biotin</name>
        <dbReference type="ChEBI" id="CHEBI:57586"/>
    </ligand>
</feature>
<protein>
    <recommendedName>
        <fullName evidence="4">Bifunctional ligase/repressor BirA</fullName>
    </recommendedName>
    <alternativeName>
        <fullName evidence="4">Biotin--[acetyl-CoA-carboxylase] ligase</fullName>
        <ecNumber evidence="4">6.3.4.15</ecNumber>
    </alternativeName>
    <alternativeName>
        <fullName evidence="4">Biotin--protein ligase</fullName>
    </alternativeName>
    <alternativeName>
        <fullName evidence="4">Biotin-[acetyl-CoA carboxylase] synthetase</fullName>
    </alternativeName>
</protein>
<feature type="binding site" evidence="4">
    <location>
        <begin position="88"/>
        <end position="90"/>
    </location>
    <ligand>
        <name>biotin</name>
        <dbReference type="ChEBI" id="CHEBI:57586"/>
    </ligand>
</feature>
<evidence type="ECO:0000259" key="5">
    <source>
        <dbReference type="PROSITE" id="PS51733"/>
    </source>
</evidence>
<keyword evidence="7" id="KW-1185">Reference proteome</keyword>